<sequence length="612" mass="66266">MKRFVGVAVGTLAGIMLFGGGIDAEAAGAPGVYVTPQDRSASDIVSIDWSPVETPPYTYWAVHNWNQGREGGGYAGFQQKTGNDASGVRTLHFAIWDPISTSTPIEAEYLSENSTTSRFGGEGTGRNVATTYPWDNNSWYTMTMRSWQEDGHSKFGQWIRDNDSGKWEQVAILDFPVTNVNFDSGSMMFQEDWLNTPDALRSAKLKNGYGRSLVNQSWTSWDTQKIESQEKNDQNWNGGAMSDYFWVQAGGNENSDIGAGATFTIDQPAEPDKGSITIEDLDAVYTNGGELRANWNLVDTSSPQFKAEVVVKDADGNVIQEYEGIKSYQSKFDARPNLPENSELTLKVTDIFDQTTEMSTEIENIVDTTPPELTVDEVLIMQTTVTGKTEKDILVEVFANDVKIASGRSDDKGNYSLAIPAQRAGTMIRVEAKDPAGNIGSTEVKTKVPKPSVERVKDIESVVKGEAVPGVAIQVTIGANNYFGTAGADGRFQVSIPQQSAGTEIAVRAWSGAEQSESTIITVEDWSAPEAPIVDPVTDASDFVTGTAEPNGMVLIINGDGVPIAEGNIDANGYFNISIPRQTAGTMLMVMVTDEAGNMSDPTILFVDSAMK</sequence>
<name>A0ABN0REI6_9LIST</name>
<evidence type="ECO:0000259" key="1">
    <source>
        <dbReference type="Pfam" id="PF17936"/>
    </source>
</evidence>
<dbReference type="Proteomes" id="UP000019249">
    <property type="component" value="Unassembled WGS sequence"/>
</dbReference>
<dbReference type="Gene3D" id="2.60.40.10">
    <property type="entry name" value="Immunoglobulins"/>
    <property type="match status" value="2"/>
</dbReference>
<dbReference type="Pfam" id="PF11958">
    <property type="entry name" value="DUF3472"/>
    <property type="match status" value="1"/>
</dbReference>
<accession>A0ABN0REI6</accession>
<feature type="domain" description="Bacterial Ig" evidence="1">
    <location>
        <begin position="528"/>
        <end position="604"/>
    </location>
</feature>
<organism evidence="2 3">
    <name type="scientific">Listeria floridensis FSL S10-1187</name>
    <dbReference type="NCBI Taxonomy" id="1265817"/>
    <lineage>
        <taxon>Bacteria</taxon>
        <taxon>Bacillati</taxon>
        <taxon>Bacillota</taxon>
        <taxon>Bacilli</taxon>
        <taxon>Bacillales</taxon>
        <taxon>Listeriaceae</taxon>
        <taxon>Listeria</taxon>
    </lineage>
</organism>
<evidence type="ECO:0000313" key="2">
    <source>
        <dbReference type="EMBL" id="EUJ31275.1"/>
    </source>
</evidence>
<reference evidence="2 3" key="1">
    <citation type="journal article" date="2014" name="Int. J. Syst. Evol. Microbiol.">
        <title>Listeria floridensis sp. nov., Listeria aquatica sp. nov., Listeria cornellensis sp. nov., Listeria riparia sp. nov. and Listeria grandensis sp. nov., from agricultural and natural environments.</title>
        <authorList>
            <person name="den Bakker H.C."/>
            <person name="Warchocki S."/>
            <person name="Wright E.M."/>
            <person name="Allred A.F."/>
            <person name="Ahlstrom C."/>
            <person name="Manuel C.S."/>
            <person name="Stasiewicz M.J."/>
            <person name="Burrell A."/>
            <person name="Roof S."/>
            <person name="Strawn L."/>
            <person name="Fortes E.D."/>
            <person name="Nightingale K.K."/>
            <person name="Kephart D."/>
            <person name="Wiedmann M."/>
        </authorList>
    </citation>
    <scope>NUCLEOTIDE SEQUENCE [LARGE SCALE GENOMIC DNA]</scope>
    <source>
        <strain evidence="2 3">FSL S10-1187</strain>
    </source>
</reference>
<feature type="domain" description="Bacterial Ig" evidence="1">
    <location>
        <begin position="370"/>
        <end position="448"/>
    </location>
</feature>
<protein>
    <submittedName>
        <fullName evidence="2">Fibronectin type III domain-containing protein</fullName>
    </submittedName>
</protein>
<evidence type="ECO:0000313" key="3">
    <source>
        <dbReference type="Proteomes" id="UP000019249"/>
    </source>
</evidence>
<comment type="caution">
    <text evidence="2">The sequence shown here is derived from an EMBL/GenBank/DDBJ whole genome shotgun (WGS) entry which is preliminary data.</text>
</comment>
<keyword evidence="3" id="KW-1185">Reference proteome</keyword>
<gene>
    <name evidence="2" type="ORF">MFLO_09512</name>
</gene>
<dbReference type="InterPro" id="IPR021862">
    <property type="entry name" value="DUF3472"/>
</dbReference>
<proteinExistence type="predicted"/>
<dbReference type="RefSeq" id="WP_051993562.1">
    <property type="nucleotide sequence ID" value="NZ_AODF01000019.1"/>
</dbReference>
<dbReference type="InterPro" id="IPR041498">
    <property type="entry name" value="Big_6"/>
</dbReference>
<dbReference type="Pfam" id="PF17936">
    <property type="entry name" value="Big_6"/>
    <property type="match status" value="3"/>
</dbReference>
<dbReference type="EMBL" id="AODF01000019">
    <property type="protein sequence ID" value="EUJ31275.1"/>
    <property type="molecule type" value="Genomic_DNA"/>
</dbReference>
<feature type="domain" description="Bacterial Ig" evidence="1">
    <location>
        <begin position="450"/>
        <end position="525"/>
    </location>
</feature>
<dbReference type="NCBIfam" id="NF033510">
    <property type="entry name" value="Ca_tandemer"/>
    <property type="match status" value="2"/>
</dbReference>
<dbReference type="InterPro" id="IPR013783">
    <property type="entry name" value="Ig-like_fold"/>
</dbReference>